<dbReference type="OrthoDB" id="3774957at2"/>
<dbReference type="RefSeq" id="WP_123234073.1">
    <property type="nucleotide sequence ID" value="NZ_RJSG01000002.1"/>
</dbReference>
<comment type="caution">
    <text evidence="2">The sequence shown here is derived from an EMBL/GenBank/DDBJ whole genome shotgun (WGS) entry which is preliminary data.</text>
</comment>
<organism evidence="2 3">
    <name type="scientific">Nocardioides marmorisolisilvae</name>
    <dbReference type="NCBI Taxonomy" id="1542737"/>
    <lineage>
        <taxon>Bacteria</taxon>
        <taxon>Bacillati</taxon>
        <taxon>Actinomycetota</taxon>
        <taxon>Actinomycetes</taxon>
        <taxon>Propionibacteriales</taxon>
        <taxon>Nocardioidaceae</taxon>
        <taxon>Nocardioides</taxon>
    </lineage>
</organism>
<dbReference type="NCBIfam" id="NF040603">
    <property type="entry name" value="choice_anch_P"/>
    <property type="match status" value="2"/>
</dbReference>
<evidence type="ECO:0000256" key="1">
    <source>
        <dbReference type="SAM" id="SignalP"/>
    </source>
</evidence>
<dbReference type="EMBL" id="RJSG01000002">
    <property type="protein sequence ID" value="RNL79571.1"/>
    <property type="molecule type" value="Genomic_DNA"/>
</dbReference>
<reference evidence="2 3" key="1">
    <citation type="submission" date="2018-11" db="EMBL/GenBank/DDBJ databases">
        <authorList>
            <person name="Li F."/>
        </authorList>
    </citation>
    <scope>NUCLEOTIDE SEQUENCE [LARGE SCALE GENOMIC DNA]</scope>
    <source>
        <strain evidence="2 3">KIS18-7</strain>
    </source>
</reference>
<evidence type="ECO:0000313" key="2">
    <source>
        <dbReference type="EMBL" id="RNL79571.1"/>
    </source>
</evidence>
<evidence type="ECO:0008006" key="4">
    <source>
        <dbReference type="Google" id="ProtNLM"/>
    </source>
</evidence>
<keyword evidence="3" id="KW-1185">Reference proteome</keyword>
<keyword evidence="1" id="KW-0732">Signal</keyword>
<name>A0A3N0DVI3_9ACTN</name>
<proteinExistence type="predicted"/>
<feature type="chain" id="PRO_5018210040" description="DUF3494 domain-containing protein" evidence="1">
    <location>
        <begin position="29"/>
        <end position="432"/>
    </location>
</feature>
<accession>A0A3N0DVI3</accession>
<dbReference type="Proteomes" id="UP000277094">
    <property type="component" value="Unassembled WGS sequence"/>
</dbReference>
<feature type="signal peptide" evidence="1">
    <location>
        <begin position="1"/>
        <end position="28"/>
    </location>
</feature>
<gene>
    <name evidence="2" type="ORF">EFL95_11380</name>
</gene>
<sequence length="432" mass="43227">MRRLVSALSAAALVVTAGAAAAVAPASAADPQLWVYQGSSGGTQINALGTTISSGPTVASNLADSAVPNSHTSTIASVHLASLLDVGAVESGQVAERWTNPGSDGNGVKITSRVKIAGINLLNGAIKVDAIDGSTSAAADSTTSGIKLAGTANTTFVNLTIGGKSYPVNIPANTKVTIPGLVSIVINETKETKGPKAIQEQGSALHLTLLKAQGNAPAGAEIWLARTQAGVSPAGTSDALPVGGFAYGTFIGVKAGDNIKVLSQPTGMVSLPSQGTNGTPYTNSTAAVNVPKVATLGVLQTLVNGKTIPGYADANTGADIANINLLGGAIKADAINVATHVNHTAGGDVAEARTNFVHLVIGGKQIPIDVKPNTQIYLFGIGQVWVNQQITTPGYAAVVGVRVILSVAKFGLPVGADIQLGVAASYISLPGD</sequence>
<dbReference type="AlphaFoldDB" id="A0A3N0DVI3"/>
<evidence type="ECO:0000313" key="3">
    <source>
        <dbReference type="Proteomes" id="UP000277094"/>
    </source>
</evidence>
<protein>
    <recommendedName>
        <fullName evidence="4">DUF3494 domain-containing protein</fullName>
    </recommendedName>
</protein>